<reference evidence="9" key="1">
    <citation type="journal article" date="2023" name="GigaByte">
        <title>Genome assembly of the bearded iris, Iris pallida Lam.</title>
        <authorList>
            <person name="Bruccoleri R.E."/>
            <person name="Oakeley E.J."/>
            <person name="Faust A.M.E."/>
            <person name="Altorfer M."/>
            <person name="Dessus-Babus S."/>
            <person name="Burckhardt D."/>
            <person name="Oertli M."/>
            <person name="Naumann U."/>
            <person name="Petersen F."/>
            <person name="Wong J."/>
        </authorList>
    </citation>
    <scope>NUCLEOTIDE SEQUENCE</scope>
    <source>
        <strain evidence="9">GSM-AAB239-AS_SAM_17_03QT</strain>
    </source>
</reference>
<dbReference type="GO" id="GO:0000978">
    <property type="term" value="F:RNA polymerase II cis-regulatory region sequence-specific DNA binding"/>
    <property type="evidence" value="ECO:0007669"/>
    <property type="project" value="TreeGrafter"/>
</dbReference>
<feature type="region of interest" description="Disordered" evidence="6">
    <location>
        <begin position="174"/>
        <end position="242"/>
    </location>
</feature>
<feature type="domain" description="BHLH" evidence="7">
    <location>
        <begin position="232"/>
        <end position="281"/>
    </location>
</feature>
<dbReference type="PANTHER" id="PTHR16223:SF171">
    <property type="entry name" value="BASIC HELIX-LOOP-HELIX (BHLH) DNA-BINDING SUPERFAMILY PROTEIN"/>
    <property type="match status" value="1"/>
</dbReference>
<dbReference type="InterPro" id="IPR036638">
    <property type="entry name" value="HLH_DNA-bd_sf"/>
</dbReference>
<evidence type="ECO:0000256" key="4">
    <source>
        <dbReference type="ARBA" id="ARBA00023163"/>
    </source>
</evidence>
<dbReference type="Proteomes" id="UP001140949">
    <property type="component" value="Unassembled WGS sequence"/>
</dbReference>
<reference evidence="9" key="2">
    <citation type="submission" date="2023-04" db="EMBL/GenBank/DDBJ databases">
        <authorList>
            <person name="Bruccoleri R.E."/>
            <person name="Oakeley E.J."/>
            <person name="Faust A.-M."/>
            <person name="Dessus-Babus S."/>
            <person name="Altorfer M."/>
            <person name="Burckhardt D."/>
            <person name="Oertli M."/>
            <person name="Naumann U."/>
            <person name="Petersen F."/>
            <person name="Wong J."/>
        </authorList>
    </citation>
    <scope>NUCLEOTIDE SEQUENCE</scope>
    <source>
        <strain evidence="9">GSM-AAB239-AS_SAM_17_03QT</strain>
        <tissue evidence="9">Leaf</tissue>
    </source>
</reference>
<dbReference type="SUPFAM" id="SSF47459">
    <property type="entry name" value="HLH, helix-loop-helix DNA-binding domain"/>
    <property type="match status" value="1"/>
</dbReference>
<keyword evidence="10" id="KW-1185">Reference proteome</keyword>
<comment type="subcellular location">
    <subcellularLocation>
        <location evidence="1">Nucleus</location>
    </subcellularLocation>
</comment>
<dbReference type="InterPro" id="IPR045843">
    <property type="entry name" value="IND-like"/>
</dbReference>
<comment type="caution">
    <text evidence="9">The sequence shown here is derived from an EMBL/GenBank/DDBJ whole genome shotgun (WGS) entry which is preliminary data.</text>
</comment>
<keyword evidence="4" id="KW-0804">Transcription</keyword>
<dbReference type="EMBL" id="JANAVB010033012">
    <property type="protein sequence ID" value="KAJ6809725.1"/>
    <property type="molecule type" value="Genomic_DNA"/>
</dbReference>
<dbReference type="InterPro" id="IPR045239">
    <property type="entry name" value="bHLH95_bHLH"/>
</dbReference>
<gene>
    <name evidence="8" type="ORF">M6B38_162860</name>
    <name evidence="9" type="ORF">M6B38_162865</name>
</gene>
<dbReference type="PANTHER" id="PTHR16223">
    <property type="entry name" value="TRANSCRIPTION FACTOR BHLH83-RELATED"/>
    <property type="match status" value="1"/>
</dbReference>
<keyword evidence="5" id="KW-0539">Nucleus</keyword>
<evidence type="ECO:0000313" key="9">
    <source>
        <dbReference type="EMBL" id="KAJ6809726.1"/>
    </source>
</evidence>
<proteinExistence type="inferred from homology"/>
<dbReference type="GO" id="GO:0005634">
    <property type="term" value="C:nucleus"/>
    <property type="evidence" value="ECO:0007669"/>
    <property type="project" value="UniProtKB-SubCell"/>
</dbReference>
<dbReference type="CDD" id="cd11393">
    <property type="entry name" value="bHLH_AtbHLH_like"/>
    <property type="match status" value="1"/>
</dbReference>
<evidence type="ECO:0000256" key="2">
    <source>
        <dbReference type="ARBA" id="ARBA00005510"/>
    </source>
</evidence>
<evidence type="ECO:0000259" key="7">
    <source>
        <dbReference type="PROSITE" id="PS50888"/>
    </source>
</evidence>
<evidence type="ECO:0000313" key="8">
    <source>
        <dbReference type="EMBL" id="KAJ6809725.1"/>
    </source>
</evidence>
<organism evidence="9 10">
    <name type="scientific">Iris pallida</name>
    <name type="common">Sweet iris</name>
    <dbReference type="NCBI Taxonomy" id="29817"/>
    <lineage>
        <taxon>Eukaryota</taxon>
        <taxon>Viridiplantae</taxon>
        <taxon>Streptophyta</taxon>
        <taxon>Embryophyta</taxon>
        <taxon>Tracheophyta</taxon>
        <taxon>Spermatophyta</taxon>
        <taxon>Magnoliopsida</taxon>
        <taxon>Liliopsida</taxon>
        <taxon>Asparagales</taxon>
        <taxon>Iridaceae</taxon>
        <taxon>Iridoideae</taxon>
        <taxon>Irideae</taxon>
        <taxon>Iris</taxon>
    </lineage>
</organism>
<accession>A0AAX6F061</accession>
<dbReference type="EMBL" id="JANAVB010033012">
    <property type="protein sequence ID" value="KAJ6809726.1"/>
    <property type="molecule type" value="Genomic_DNA"/>
</dbReference>
<evidence type="ECO:0000256" key="5">
    <source>
        <dbReference type="ARBA" id="ARBA00023242"/>
    </source>
</evidence>
<dbReference type="PROSITE" id="PS50888">
    <property type="entry name" value="BHLH"/>
    <property type="match status" value="1"/>
</dbReference>
<evidence type="ECO:0000313" key="10">
    <source>
        <dbReference type="Proteomes" id="UP001140949"/>
    </source>
</evidence>
<name>A0AAX6F061_IRIPA</name>
<keyword evidence="3" id="KW-0805">Transcription regulation</keyword>
<dbReference type="GO" id="GO:0046983">
    <property type="term" value="F:protein dimerization activity"/>
    <property type="evidence" value="ECO:0007669"/>
    <property type="project" value="InterPro"/>
</dbReference>
<protein>
    <submittedName>
        <fullName evidence="9">Transcription factor bHLH111-like isoform X1</fullName>
    </submittedName>
</protein>
<evidence type="ECO:0000256" key="1">
    <source>
        <dbReference type="ARBA" id="ARBA00004123"/>
    </source>
</evidence>
<sequence>MFDPACDYLKKLDSSWDFGTSHLPVLNGYSGTAAMMIEPERMTNLSDLIGSWSIAPPSATCGGGVSLNPSMDDQYSVLNLSPQIKHEISNNAQPYPSMGYQGHIGSVPEPSLFRPLRSDSVGYEAGGLNHSFMGLNKYYSSGRTDAPWSSNARSLSDLISFGSSLSKPAAMEFRATKPSAKGTSESSDSTKKQGYETSSSTKGSGRSSGTSEGKKKRSQESSEAPLKKSKHESSNESSLKLQAPKVKLGDRITALQQIVSPFGKTDTASVLLEAINYIRFLQEQVQLLSDPYMKSSTNKDHNSWGGLERKEKIIDPKLDLKGRGLCLVPISCTPQIYRENTGPDYWTPTYRGCLYR</sequence>
<dbReference type="InterPro" id="IPR011598">
    <property type="entry name" value="bHLH_dom"/>
</dbReference>
<comment type="similarity">
    <text evidence="2">Belongs to the bHLH protein family.</text>
</comment>
<feature type="compositionally biased region" description="Low complexity" evidence="6">
    <location>
        <begin position="196"/>
        <end position="211"/>
    </location>
</feature>
<evidence type="ECO:0000256" key="6">
    <source>
        <dbReference type="SAM" id="MobiDB-lite"/>
    </source>
</evidence>
<dbReference type="GO" id="GO:0000981">
    <property type="term" value="F:DNA-binding transcription factor activity, RNA polymerase II-specific"/>
    <property type="evidence" value="ECO:0007669"/>
    <property type="project" value="TreeGrafter"/>
</dbReference>
<dbReference type="Gene3D" id="4.10.280.10">
    <property type="entry name" value="Helix-loop-helix DNA-binding domain"/>
    <property type="match status" value="1"/>
</dbReference>
<evidence type="ECO:0000256" key="3">
    <source>
        <dbReference type="ARBA" id="ARBA00023015"/>
    </source>
</evidence>
<dbReference type="AlphaFoldDB" id="A0AAX6F061"/>